<feature type="transmembrane region" description="Helical" evidence="5">
    <location>
        <begin position="18"/>
        <end position="41"/>
    </location>
</feature>
<dbReference type="AlphaFoldDB" id="A0A0N7KY86"/>
<dbReference type="SUPFAM" id="SSF161084">
    <property type="entry name" value="MAPEG domain-like"/>
    <property type="match status" value="1"/>
</dbReference>
<evidence type="ECO:0000256" key="2">
    <source>
        <dbReference type="ARBA" id="ARBA00022692"/>
    </source>
</evidence>
<dbReference type="Gene3D" id="1.20.120.550">
    <property type="entry name" value="Membrane associated eicosanoid/glutathione metabolism-like domain"/>
    <property type="match status" value="1"/>
</dbReference>
<dbReference type="Pfam" id="PF01124">
    <property type="entry name" value="MAPEG"/>
    <property type="match status" value="1"/>
</dbReference>
<dbReference type="InterPro" id="IPR001129">
    <property type="entry name" value="Membr-assoc_MAPEG"/>
</dbReference>
<dbReference type="PANTHER" id="PTHR35371:SF1">
    <property type="entry name" value="BLR7753 PROTEIN"/>
    <property type="match status" value="1"/>
</dbReference>
<evidence type="ECO:0008006" key="7">
    <source>
        <dbReference type="Google" id="ProtNLM"/>
    </source>
</evidence>
<keyword evidence="2 5" id="KW-0812">Transmembrane</keyword>
<protein>
    <recommendedName>
        <fullName evidence="7">Inner membrane protein</fullName>
    </recommendedName>
</protein>
<name>A0A0N7KY86_9HYPH</name>
<evidence type="ECO:0000256" key="3">
    <source>
        <dbReference type="ARBA" id="ARBA00022989"/>
    </source>
</evidence>
<comment type="subcellular location">
    <subcellularLocation>
        <location evidence="1">Membrane</location>
    </subcellularLocation>
</comment>
<proteinExistence type="predicted"/>
<dbReference type="InterPro" id="IPR023352">
    <property type="entry name" value="MAPEG-like_dom_sf"/>
</dbReference>
<evidence type="ECO:0000256" key="5">
    <source>
        <dbReference type="SAM" id="Phobius"/>
    </source>
</evidence>
<feature type="transmembrane region" description="Helical" evidence="5">
    <location>
        <begin position="75"/>
        <end position="105"/>
    </location>
</feature>
<evidence type="ECO:0000313" key="6">
    <source>
        <dbReference type="EMBL" id="BAT29025.1"/>
    </source>
</evidence>
<accession>A0A0N7KY86</accession>
<keyword evidence="3 5" id="KW-1133">Transmembrane helix</keyword>
<evidence type="ECO:0000256" key="4">
    <source>
        <dbReference type="ARBA" id="ARBA00023136"/>
    </source>
</evidence>
<keyword evidence="4 5" id="KW-0472">Membrane</keyword>
<evidence type="ECO:0000256" key="1">
    <source>
        <dbReference type="ARBA" id="ARBA00004370"/>
    </source>
</evidence>
<dbReference type="EMBL" id="LC066378">
    <property type="protein sequence ID" value="BAT29025.1"/>
    <property type="molecule type" value="Genomic_DNA"/>
</dbReference>
<reference evidence="6" key="1">
    <citation type="journal article" date="2015" name="Proc. Natl. Acad. Sci. U.S.A.">
        <title>Bacterial clade with the ribosomal RNA operon on a small plasmid rather than the chromosome.</title>
        <authorList>
            <person name="Anda M."/>
            <person name="Ohtsubo Y."/>
            <person name="Okubo T."/>
            <person name="Sugawara M."/>
            <person name="Nagata Y."/>
            <person name="Tsuda M."/>
            <person name="Minamisawa K."/>
            <person name="Mitsui H."/>
        </authorList>
    </citation>
    <scope>NUCLEOTIDE SEQUENCE</scope>
    <source>
        <strain evidence="6">DSM 21871</strain>
    </source>
</reference>
<organism evidence="6">
    <name type="scientific">Aurantimonas manganoxydans</name>
    <dbReference type="NCBI Taxonomy" id="651183"/>
    <lineage>
        <taxon>Bacteria</taxon>
        <taxon>Pseudomonadati</taxon>
        <taxon>Pseudomonadota</taxon>
        <taxon>Alphaproteobacteria</taxon>
        <taxon>Hyphomicrobiales</taxon>
        <taxon>Aurantimonadaceae</taxon>
        <taxon>Aurantimonas</taxon>
    </lineage>
</organism>
<dbReference type="PANTHER" id="PTHR35371">
    <property type="entry name" value="INNER MEMBRANE PROTEIN"/>
    <property type="match status" value="1"/>
</dbReference>
<sequence length="141" mass="14955">METEIAATFAATPTELTLLGWSVILGLVMLAVHIVTAIPAIGPKTAASAREGDPRPTAGLAGRARRAFTNYMETYPFFAAAILGLIVSGQTGGIGLTGAQLWFWARVAYAPIYYVGIPLIRTLAFVISIIGLILMVYDLLA</sequence>
<feature type="transmembrane region" description="Helical" evidence="5">
    <location>
        <begin position="111"/>
        <end position="137"/>
    </location>
</feature>
<dbReference type="GO" id="GO:0016020">
    <property type="term" value="C:membrane"/>
    <property type="evidence" value="ECO:0007669"/>
    <property type="project" value="UniProtKB-SubCell"/>
</dbReference>